<evidence type="ECO:0000256" key="8">
    <source>
        <dbReference type="ARBA" id="ARBA00023186"/>
    </source>
</evidence>
<reference evidence="12 13" key="1">
    <citation type="journal article" date="2016" name="Nat. Commun.">
        <title>Thousands of microbial genomes shed light on interconnected biogeochemical processes in an aquifer system.</title>
        <authorList>
            <person name="Anantharaman K."/>
            <person name="Brown C.T."/>
            <person name="Hug L.A."/>
            <person name="Sharon I."/>
            <person name="Castelle C.J."/>
            <person name="Probst A.J."/>
            <person name="Thomas B.C."/>
            <person name="Singh A."/>
            <person name="Wilkins M.J."/>
            <person name="Karaoz U."/>
            <person name="Brodie E.L."/>
            <person name="Williams K.H."/>
            <person name="Hubbard S.S."/>
            <person name="Banfield J.F."/>
        </authorList>
    </citation>
    <scope>NUCLEOTIDE SEQUENCE [LARGE SCALE GENOMIC DNA]</scope>
</reference>
<comment type="subcellular location">
    <subcellularLocation>
        <location evidence="1">Cell membrane</location>
        <topology evidence="1">Multi-pass membrane protein</topology>
    </subcellularLocation>
    <subcellularLocation>
        <location evidence="9">Membrane</location>
        <topology evidence="9">Multi-pass membrane protein</topology>
    </subcellularLocation>
</comment>
<keyword evidence="5" id="KW-0653">Protein transport</keyword>
<evidence type="ECO:0000256" key="3">
    <source>
        <dbReference type="ARBA" id="ARBA00022475"/>
    </source>
</evidence>
<organism evidence="12 13">
    <name type="scientific">Candidatus Amesbacteria bacterium RIFOXYB1_FULL_44_23</name>
    <dbReference type="NCBI Taxonomy" id="1797263"/>
    <lineage>
        <taxon>Bacteria</taxon>
        <taxon>Candidatus Amesiibacteriota</taxon>
    </lineage>
</organism>
<keyword evidence="6 10" id="KW-1133">Transmembrane helix</keyword>
<dbReference type="InterPro" id="IPR047196">
    <property type="entry name" value="YidC_ALB_C"/>
</dbReference>
<evidence type="ECO:0000256" key="6">
    <source>
        <dbReference type="ARBA" id="ARBA00022989"/>
    </source>
</evidence>
<evidence type="ECO:0000256" key="1">
    <source>
        <dbReference type="ARBA" id="ARBA00004651"/>
    </source>
</evidence>
<keyword evidence="3" id="KW-1003">Cell membrane</keyword>
<protein>
    <recommendedName>
        <fullName evidence="11">Membrane insertase YidC/Oxa/ALB C-terminal domain-containing protein</fullName>
    </recommendedName>
</protein>
<evidence type="ECO:0000313" key="12">
    <source>
        <dbReference type="EMBL" id="OGD08782.1"/>
    </source>
</evidence>
<gene>
    <name evidence="12" type="ORF">A2397_05160</name>
</gene>
<dbReference type="AlphaFoldDB" id="A0A1F4ZQZ7"/>
<comment type="caution">
    <text evidence="12">The sequence shown here is derived from an EMBL/GenBank/DDBJ whole genome shotgun (WGS) entry which is preliminary data.</text>
</comment>
<keyword evidence="4 9" id="KW-0812">Transmembrane</keyword>
<dbReference type="PANTHER" id="PTHR12428:SF65">
    <property type="entry name" value="CYTOCHROME C OXIDASE ASSEMBLY PROTEIN COX18, MITOCHONDRIAL"/>
    <property type="match status" value="1"/>
</dbReference>
<keyword evidence="8" id="KW-0143">Chaperone</keyword>
<dbReference type="GO" id="GO:0015031">
    <property type="term" value="P:protein transport"/>
    <property type="evidence" value="ECO:0007669"/>
    <property type="project" value="UniProtKB-KW"/>
</dbReference>
<dbReference type="Proteomes" id="UP000176424">
    <property type="component" value="Unassembled WGS sequence"/>
</dbReference>
<evidence type="ECO:0000256" key="5">
    <source>
        <dbReference type="ARBA" id="ARBA00022927"/>
    </source>
</evidence>
<dbReference type="GO" id="GO:0032977">
    <property type="term" value="F:membrane insertase activity"/>
    <property type="evidence" value="ECO:0007669"/>
    <property type="project" value="InterPro"/>
</dbReference>
<dbReference type="GO" id="GO:0051205">
    <property type="term" value="P:protein insertion into membrane"/>
    <property type="evidence" value="ECO:0007669"/>
    <property type="project" value="TreeGrafter"/>
</dbReference>
<feature type="transmembrane region" description="Helical" evidence="10">
    <location>
        <begin position="96"/>
        <end position="117"/>
    </location>
</feature>
<feature type="domain" description="Membrane insertase YidC/Oxa/ALB C-terminal" evidence="11">
    <location>
        <begin position="28"/>
        <end position="252"/>
    </location>
</feature>
<dbReference type="InterPro" id="IPR001708">
    <property type="entry name" value="YidC/ALB3/OXA1/COX18"/>
</dbReference>
<feature type="transmembrane region" description="Helical" evidence="10">
    <location>
        <begin position="157"/>
        <end position="177"/>
    </location>
</feature>
<evidence type="ECO:0000259" key="11">
    <source>
        <dbReference type="Pfam" id="PF02096"/>
    </source>
</evidence>
<feature type="transmembrane region" description="Helical" evidence="10">
    <location>
        <begin position="27"/>
        <end position="47"/>
    </location>
</feature>
<dbReference type="GO" id="GO:0005886">
    <property type="term" value="C:plasma membrane"/>
    <property type="evidence" value="ECO:0007669"/>
    <property type="project" value="UniProtKB-SubCell"/>
</dbReference>
<accession>A0A1F4ZQZ7</accession>
<proteinExistence type="inferred from homology"/>
<evidence type="ECO:0000256" key="2">
    <source>
        <dbReference type="ARBA" id="ARBA00022448"/>
    </source>
</evidence>
<name>A0A1F4ZQZ7_9BACT</name>
<dbReference type="EMBL" id="MEXR01000050">
    <property type="protein sequence ID" value="OGD08782.1"/>
    <property type="molecule type" value="Genomic_DNA"/>
</dbReference>
<sequence>MASLWNLLLTQPLLNSLIGLYKLTGNLGWSIVVLTILLRFLMTPLVLPSLKVTKKIQELAPELAKLKAQFKDDKQKLMVAQAELYKKNGANPASGCLPQIVQLLVLIALFSVFNSILKADGSLVEKINPNLYSFNQLSADFKLNPNFLYMDLTKPDVFHVPGLPIPLPGLFLLLSALTQLISSKMMAPEISAEKKIAEKTKDTTDDAMVEMQQQMGYMFPLMTLVIGFQFPAGLVVYWTIFSIVSSYQQYSVSGWGGLKPWLIKLNLLKSHSHGSH</sequence>
<dbReference type="Pfam" id="PF02096">
    <property type="entry name" value="60KD_IMP"/>
    <property type="match status" value="1"/>
</dbReference>
<keyword evidence="7 10" id="KW-0472">Membrane</keyword>
<evidence type="ECO:0000256" key="9">
    <source>
        <dbReference type="RuleBase" id="RU003945"/>
    </source>
</evidence>
<dbReference type="CDD" id="cd20070">
    <property type="entry name" value="5TM_YidC_Alb3"/>
    <property type="match status" value="1"/>
</dbReference>
<dbReference type="PANTHER" id="PTHR12428">
    <property type="entry name" value="OXA1"/>
    <property type="match status" value="1"/>
</dbReference>
<dbReference type="NCBIfam" id="TIGR03592">
    <property type="entry name" value="yidC_oxa1_cterm"/>
    <property type="match status" value="1"/>
</dbReference>
<evidence type="ECO:0000313" key="13">
    <source>
        <dbReference type="Proteomes" id="UP000176424"/>
    </source>
</evidence>
<dbReference type="STRING" id="1797263.A2397_05160"/>
<evidence type="ECO:0000256" key="7">
    <source>
        <dbReference type="ARBA" id="ARBA00023136"/>
    </source>
</evidence>
<evidence type="ECO:0000256" key="10">
    <source>
        <dbReference type="SAM" id="Phobius"/>
    </source>
</evidence>
<comment type="similarity">
    <text evidence="9">Belongs to the OXA1/ALB3/YidC family.</text>
</comment>
<keyword evidence="2" id="KW-0813">Transport</keyword>
<dbReference type="InterPro" id="IPR028055">
    <property type="entry name" value="YidC/Oxa/ALB_C"/>
</dbReference>
<evidence type="ECO:0000256" key="4">
    <source>
        <dbReference type="ARBA" id="ARBA00022692"/>
    </source>
</evidence>
<feature type="transmembrane region" description="Helical" evidence="10">
    <location>
        <begin position="217"/>
        <end position="240"/>
    </location>
</feature>